<evidence type="ECO:0000256" key="2">
    <source>
        <dbReference type="ARBA" id="ARBA00023043"/>
    </source>
</evidence>
<dbReference type="PANTHER" id="PTHR23206:SF8">
    <property type="entry name" value="ANKYRIN REPEAT AND KH DOMAIN-CONTAINING 1"/>
    <property type="match status" value="1"/>
</dbReference>
<reference evidence="6" key="1">
    <citation type="submission" date="2021-03" db="EMBL/GenBank/DDBJ databases">
        <authorList>
            <person name="Bekaert M."/>
        </authorList>
    </citation>
    <scope>NUCLEOTIDE SEQUENCE</scope>
</reference>
<feature type="domain" description="CARD" evidence="5">
    <location>
        <begin position="112"/>
        <end position="195"/>
    </location>
</feature>
<keyword evidence="1" id="KW-0677">Repeat</keyword>
<dbReference type="CDD" id="cd01671">
    <property type="entry name" value="CARD"/>
    <property type="match status" value="1"/>
</dbReference>
<feature type="repeat" description="ANK" evidence="3">
    <location>
        <begin position="284"/>
        <end position="316"/>
    </location>
</feature>
<evidence type="ECO:0000313" key="7">
    <source>
        <dbReference type="Proteomes" id="UP000683360"/>
    </source>
</evidence>
<evidence type="ECO:0000313" key="6">
    <source>
        <dbReference type="EMBL" id="CAG2194219.1"/>
    </source>
</evidence>
<dbReference type="Proteomes" id="UP000683360">
    <property type="component" value="Unassembled WGS sequence"/>
</dbReference>
<dbReference type="SUPFAM" id="SSF47986">
    <property type="entry name" value="DEATH domain"/>
    <property type="match status" value="1"/>
</dbReference>
<name>A0A8S3QFK7_MYTED</name>
<dbReference type="OrthoDB" id="10039052at2759"/>
<dbReference type="InterPro" id="IPR051631">
    <property type="entry name" value="Ankyrin-KH/SAM_domain"/>
</dbReference>
<feature type="compositionally biased region" description="Polar residues" evidence="4">
    <location>
        <begin position="11"/>
        <end position="29"/>
    </location>
</feature>
<dbReference type="SMART" id="SM00248">
    <property type="entry name" value="ANK"/>
    <property type="match status" value="7"/>
</dbReference>
<feature type="repeat" description="ANK" evidence="3">
    <location>
        <begin position="350"/>
        <end position="382"/>
    </location>
</feature>
<protein>
    <recommendedName>
        <fullName evidence="5">CARD domain-containing protein</fullName>
    </recommendedName>
</protein>
<dbReference type="AlphaFoldDB" id="A0A8S3QFK7"/>
<dbReference type="InterPro" id="IPR036770">
    <property type="entry name" value="Ankyrin_rpt-contain_sf"/>
</dbReference>
<keyword evidence="7" id="KW-1185">Reference proteome</keyword>
<feature type="region of interest" description="Disordered" evidence="4">
    <location>
        <begin position="1"/>
        <end position="37"/>
    </location>
</feature>
<dbReference type="PROSITE" id="PS50088">
    <property type="entry name" value="ANK_REPEAT"/>
    <property type="match status" value="5"/>
</dbReference>
<feature type="repeat" description="ANK" evidence="3">
    <location>
        <begin position="449"/>
        <end position="481"/>
    </location>
</feature>
<dbReference type="SUPFAM" id="SSF48403">
    <property type="entry name" value="Ankyrin repeat"/>
    <property type="match status" value="1"/>
</dbReference>
<evidence type="ECO:0000256" key="1">
    <source>
        <dbReference type="ARBA" id="ARBA00022737"/>
    </source>
</evidence>
<dbReference type="EMBL" id="CAJPWZ010000471">
    <property type="protein sequence ID" value="CAG2194219.1"/>
    <property type="molecule type" value="Genomic_DNA"/>
</dbReference>
<dbReference type="PROSITE" id="PS50209">
    <property type="entry name" value="CARD"/>
    <property type="match status" value="1"/>
</dbReference>
<dbReference type="Pfam" id="PF12796">
    <property type="entry name" value="Ank_2"/>
    <property type="match status" value="3"/>
</dbReference>
<dbReference type="Gene3D" id="1.25.40.20">
    <property type="entry name" value="Ankyrin repeat-containing domain"/>
    <property type="match status" value="2"/>
</dbReference>
<dbReference type="PANTHER" id="PTHR23206">
    <property type="entry name" value="MASK PROTEIN"/>
    <property type="match status" value="1"/>
</dbReference>
<dbReference type="InterPro" id="IPR001315">
    <property type="entry name" value="CARD"/>
</dbReference>
<dbReference type="PRINTS" id="PR01415">
    <property type="entry name" value="ANKYRIN"/>
</dbReference>
<gene>
    <name evidence="6" type="ORF">MEDL_9240</name>
</gene>
<organism evidence="6 7">
    <name type="scientific">Mytilus edulis</name>
    <name type="common">Blue mussel</name>
    <dbReference type="NCBI Taxonomy" id="6550"/>
    <lineage>
        <taxon>Eukaryota</taxon>
        <taxon>Metazoa</taxon>
        <taxon>Spiralia</taxon>
        <taxon>Lophotrochozoa</taxon>
        <taxon>Mollusca</taxon>
        <taxon>Bivalvia</taxon>
        <taxon>Autobranchia</taxon>
        <taxon>Pteriomorphia</taxon>
        <taxon>Mytilida</taxon>
        <taxon>Mytiloidea</taxon>
        <taxon>Mytilidae</taxon>
        <taxon>Mytilinae</taxon>
        <taxon>Mytilus</taxon>
    </lineage>
</organism>
<evidence type="ECO:0000256" key="3">
    <source>
        <dbReference type="PROSITE-ProRule" id="PRU00023"/>
    </source>
</evidence>
<evidence type="ECO:0000256" key="4">
    <source>
        <dbReference type="SAM" id="MobiDB-lite"/>
    </source>
</evidence>
<dbReference type="Pfam" id="PF00619">
    <property type="entry name" value="CARD"/>
    <property type="match status" value="1"/>
</dbReference>
<dbReference type="PROSITE" id="PS50297">
    <property type="entry name" value="ANK_REP_REGION"/>
    <property type="match status" value="4"/>
</dbReference>
<evidence type="ECO:0000259" key="5">
    <source>
        <dbReference type="PROSITE" id="PS50209"/>
    </source>
</evidence>
<feature type="repeat" description="ANK" evidence="3">
    <location>
        <begin position="482"/>
        <end position="514"/>
    </location>
</feature>
<dbReference type="InterPro" id="IPR011029">
    <property type="entry name" value="DEATH-like_dom_sf"/>
</dbReference>
<proteinExistence type="predicted"/>
<comment type="caution">
    <text evidence="6">The sequence shown here is derived from an EMBL/GenBank/DDBJ whole genome shotgun (WGS) entry which is preliminary data.</text>
</comment>
<accession>A0A8S3QFK7</accession>
<sequence length="542" mass="61187">MDMASPDVKPDSSNISRVHAQPETNNVRKGNNDVRQHGSIEFNGVGVQTEAYEDVVPKRTFTEKQSLSSATIGQSQHGHHLHLVELANKTVLDKQVLDNLISKFVNANNIKLQKNYKLLVEDMDCTTDVVDHLLQSEVLEPEDREEICTLNLTKHESNRRLLAKLVYKDKNAYNMFLEAIRHASYEHVLDALENTEVTTHDKELCHIGMMKFRERQRKKEQGLDIISQVEENLTKIQSELQKVIPANIRDQMRLQIEEWVLKDRSFISTRGSEHRDNEREDCAAGNTPLIKSCRGGYSDIVEWLLDNNGNVNMSRANGVTPLFMAAQDGHTDIVRMLLKKKADVNLSKNAGGTPLRMAAQQNHFDVVRLLIVHNADIDAQMYDGDNPLLTATRNGFTDIIIVDFVAKHPQKTIKSVQQSWLKVANKYGSLVAKEFVKTALPEYVFDMFAGSYPLHLASLMGHKEVIQILLDHNVNVNVTKTDGTTPLFYACEVGHGDIVCLLLERNANICMQRTDGKSPLDIASDNGHRSIVMVLEEHSKKQ</sequence>
<feature type="repeat" description="ANK" evidence="3">
    <location>
        <begin position="317"/>
        <end position="349"/>
    </location>
</feature>
<dbReference type="InterPro" id="IPR002110">
    <property type="entry name" value="Ankyrin_rpt"/>
</dbReference>
<keyword evidence="2 3" id="KW-0040">ANK repeat</keyword>
<dbReference type="GO" id="GO:0042981">
    <property type="term" value="P:regulation of apoptotic process"/>
    <property type="evidence" value="ECO:0007669"/>
    <property type="project" value="InterPro"/>
</dbReference>
<dbReference type="Gene3D" id="1.10.533.10">
    <property type="entry name" value="Death Domain, Fas"/>
    <property type="match status" value="1"/>
</dbReference>